<evidence type="ECO:0000256" key="4">
    <source>
        <dbReference type="ARBA" id="ARBA00022452"/>
    </source>
</evidence>
<feature type="compositionally biased region" description="Polar residues" evidence="17">
    <location>
        <begin position="273"/>
        <end position="284"/>
    </location>
</feature>
<keyword evidence="13 14" id="KW-0998">Cell outer membrane</keyword>
<evidence type="ECO:0000256" key="18">
    <source>
        <dbReference type="SAM" id="SignalP"/>
    </source>
</evidence>
<evidence type="ECO:0000256" key="16">
    <source>
        <dbReference type="RuleBase" id="RU003357"/>
    </source>
</evidence>
<dbReference type="InterPro" id="IPR011662">
    <property type="entry name" value="Secretin/TonB_short_N"/>
</dbReference>
<feature type="chain" id="PRO_5013090477" evidence="18">
    <location>
        <begin position="34"/>
        <end position="809"/>
    </location>
</feature>
<keyword evidence="3 14" id="KW-0813">Transport</keyword>
<dbReference type="NCBIfam" id="TIGR01783">
    <property type="entry name" value="TonB-siderophor"/>
    <property type="match status" value="1"/>
</dbReference>
<dbReference type="Gene3D" id="2.170.130.10">
    <property type="entry name" value="TonB-dependent receptor, plug domain"/>
    <property type="match status" value="1"/>
</dbReference>
<proteinExistence type="inferred from homology"/>
<feature type="signal peptide" evidence="18">
    <location>
        <begin position="1"/>
        <end position="33"/>
    </location>
</feature>
<evidence type="ECO:0000256" key="9">
    <source>
        <dbReference type="ARBA" id="ARBA00023065"/>
    </source>
</evidence>
<dbReference type="InterPro" id="IPR000531">
    <property type="entry name" value="Beta-barrel_TonB"/>
</dbReference>
<dbReference type="Pfam" id="PF07715">
    <property type="entry name" value="Plug"/>
    <property type="match status" value="1"/>
</dbReference>
<feature type="domain" description="Secretin/TonB short N-terminal" evidence="19">
    <location>
        <begin position="65"/>
        <end position="115"/>
    </location>
</feature>
<dbReference type="PANTHER" id="PTHR32552">
    <property type="entry name" value="FERRICHROME IRON RECEPTOR-RELATED"/>
    <property type="match status" value="1"/>
</dbReference>
<keyword evidence="7 18" id="KW-0732">Signal</keyword>
<evidence type="ECO:0000313" key="20">
    <source>
        <dbReference type="EMBL" id="OLF52979.1"/>
    </source>
</evidence>
<dbReference type="InterPro" id="IPR010917">
    <property type="entry name" value="TonB_rcpt_CS"/>
</dbReference>
<comment type="caution">
    <text evidence="20">The sequence shown here is derived from an EMBL/GenBank/DDBJ whole genome shotgun (WGS) entry which is preliminary data.</text>
</comment>
<comment type="similarity">
    <text evidence="2 14 16">Belongs to the TonB-dependent receptor family.</text>
</comment>
<comment type="subcellular location">
    <subcellularLocation>
        <location evidence="1 14">Cell outer membrane</location>
        <topology evidence="1 14">Multi-pass membrane protein</topology>
    </subcellularLocation>
</comment>
<dbReference type="GO" id="GO:0009279">
    <property type="term" value="C:cell outer membrane"/>
    <property type="evidence" value="ECO:0007669"/>
    <property type="project" value="UniProtKB-SubCell"/>
</dbReference>
<dbReference type="InterPro" id="IPR039426">
    <property type="entry name" value="TonB-dep_rcpt-like"/>
</dbReference>
<feature type="short sequence motif" description="TonB C-terminal box" evidence="15">
    <location>
        <begin position="792"/>
        <end position="809"/>
    </location>
</feature>
<reference evidence="20 21" key="1">
    <citation type="submission" date="2016-12" db="EMBL/GenBank/DDBJ databases">
        <authorList>
            <person name="Song W.-J."/>
            <person name="Kurnit D.M."/>
        </authorList>
    </citation>
    <scope>NUCLEOTIDE SEQUENCE [LARGE SCALE GENOMIC DNA]</scope>
    <source>
        <strain evidence="20 21">PCL1601</strain>
    </source>
</reference>
<evidence type="ECO:0000313" key="21">
    <source>
        <dbReference type="Proteomes" id="UP000185578"/>
    </source>
</evidence>
<accession>A0A1Q8EMI0</accession>
<keyword evidence="5" id="KW-0410">Iron transport</keyword>
<evidence type="ECO:0000256" key="12">
    <source>
        <dbReference type="ARBA" id="ARBA00023170"/>
    </source>
</evidence>
<evidence type="ECO:0000256" key="13">
    <source>
        <dbReference type="ARBA" id="ARBA00023237"/>
    </source>
</evidence>
<keyword evidence="4 14" id="KW-1134">Transmembrane beta strand</keyword>
<dbReference type="OrthoDB" id="8732650at2"/>
<dbReference type="CDD" id="cd01347">
    <property type="entry name" value="ligand_gated_channel"/>
    <property type="match status" value="1"/>
</dbReference>
<evidence type="ECO:0000256" key="7">
    <source>
        <dbReference type="ARBA" id="ARBA00022729"/>
    </source>
</evidence>
<evidence type="ECO:0000256" key="14">
    <source>
        <dbReference type="PROSITE-ProRule" id="PRU01360"/>
    </source>
</evidence>
<dbReference type="SUPFAM" id="SSF56935">
    <property type="entry name" value="Porins"/>
    <property type="match status" value="1"/>
</dbReference>
<dbReference type="PROSITE" id="PS01156">
    <property type="entry name" value="TONB_DEPENDENT_REC_2"/>
    <property type="match status" value="1"/>
</dbReference>
<keyword evidence="12 20" id="KW-0675">Receptor</keyword>
<dbReference type="PANTHER" id="PTHR32552:SF82">
    <property type="entry name" value="FCUA PROTEIN"/>
    <property type="match status" value="1"/>
</dbReference>
<dbReference type="EMBL" id="MSCT01000018">
    <property type="protein sequence ID" value="OLF52979.1"/>
    <property type="molecule type" value="Genomic_DNA"/>
</dbReference>
<gene>
    <name evidence="20" type="ORF">BTN82_19630</name>
</gene>
<keyword evidence="10 16" id="KW-0798">TonB box</keyword>
<organism evidence="20 21">
    <name type="scientific">Pseudomonas chlororaphis</name>
    <dbReference type="NCBI Taxonomy" id="587753"/>
    <lineage>
        <taxon>Bacteria</taxon>
        <taxon>Pseudomonadati</taxon>
        <taxon>Pseudomonadota</taxon>
        <taxon>Gammaproteobacteria</taxon>
        <taxon>Pseudomonadales</taxon>
        <taxon>Pseudomonadaceae</taxon>
        <taxon>Pseudomonas</taxon>
    </lineage>
</organism>
<dbReference type="InterPro" id="IPR036942">
    <property type="entry name" value="Beta-barrel_TonB_sf"/>
</dbReference>
<dbReference type="Gene3D" id="2.40.170.20">
    <property type="entry name" value="TonB-dependent receptor, beta-barrel domain"/>
    <property type="match status" value="1"/>
</dbReference>
<dbReference type="PROSITE" id="PS52016">
    <property type="entry name" value="TONB_DEPENDENT_REC_3"/>
    <property type="match status" value="1"/>
</dbReference>
<keyword evidence="6 14" id="KW-0812">Transmembrane</keyword>
<name>A0A1Q8EMI0_9PSED</name>
<evidence type="ECO:0000259" key="19">
    <source>
        <dbReference type="SMART" id="SM00965"/>
    </source>
</evidence>
<keyword evidence="11 14" id="KW-0472">Membrane</keyword>
<evidence type="ECO:0000256" key="6">
    <source>
        <dbReference type="ARBA" id="ARBA00022692"/>
    </source>
</evidence>
<dbReference type="RefSeq" id="WP_075120760.1">
    <property type="nucleotide sequence ID" value="NZ_MSCT01000018.1"/>
</dbReference>
<evidence type="ECO:0000256" key="2">
    <source>
        <dbReference type="ARBA" id="ARBA00009810"/>
    </source>
</evidence>
<evidence type="ECO:0000256" key="5">
    <source>
        <dbReference type="ARBA" id="ARBA00022496"/>
    </source>
</evidence>
<evidence type="ECO:0000256" key="3">
    <source>
        <dbReference type="ARBA" id="ARBA00022448"/>
    </source>
</evidence>
<feature type="region of interest" description="Disordered" evidence="17">
    <location>
        <begin position="266"/>
        <end position="289"/>
    </location>
</feature>
<dbReference type="InterPro" id="IPR010105">
    <property type="entry name" value="TonB_sidphr_rcpt"/>
</dbReference>
<keyword evidence="8" id="KW-0408">Iron</keyword>
<dbReference type="AlphaFoldDB" id="A0A1Q8EMI0"/>
<sequence length="809" mass="86390">MPSRPLFRLTAFPLKALGLAVPLALLTPAATFAAEPAGQAQVRHYRIAPGPLSQVLAQFAVSAGVPLAFDPALLGQRQSGGLQGDFSVRDGFARLLEGSGFGLVSGDHGYTLVPLASDGTLQLGATTVSALGGAADDSYAGGQLARSAQVGVLGRQPLKDLPFSVTSFTAKTIADQQAQTVGDVLLNDASVRQSSGFGNFSQVFMIRGLQLYGDDISYNGLYGVLPRQIIATEALERVELFKGPNAFVNGVTPGGSGIGGGVNLQPKRAGETPTRSITLDSNGSGRTGGHLDLGQRFGEDQRFGARLNLLQREGDTAIDDQSQRSTLATLGLDYQGERLRLSADVGYQKQLINQGRPVVYLDTTATSRITQVPHAPSARDNYAQDWSYSQLEDTFGMARAEYDLSDNWTAYVAGGAKHTRENGVYSSLTLTDLAGNGRGGMLYSPHDEDNKSLMAGLNGQLQTGPVSHQLNLGLAGMWGEQRSAFETIANSGRYFNNLYDSVQRPRPPATSFASDIHDPRIVGKNQIKSSAISDTLGFLDDRVLLTLGVRRQSIRVDGWNTSTGIRTSSYDESITTPVYGLVIKPWEHVSFYANRIEGLAKGPTPPTTALNRDQTFAPVRSKQVEAGVRLDADSYGASLGVYRIEQPSSYTDNGVFRVDGEQVNKGVELNLYGEPLDGLRLLSGATLIKTELQGSAGGTNDGNRAVGVPSFQINLGADWDVPGLQGAALSARMLRTGGQYVNASNTLSIPAWNRFDLGARYAFTLEEKDITLRANLENVANTAYWASANGGYLTQGTPRTLKVSATLDF</sequence>
<keyword evidence="9" id="KW-0406">Ion transport</keyword>
<evidence type="ECO:0000256" key="17">
    <source>
        <dbReference type="SAM" id="MobiDB-lite"/>
    </source>
</evidence>
<dbReference type="GO" id="GO:0015891">
    <property type="term" value="P:siderophore transport"/>
    <property type="evidence" value="ECO:0007669"/>
    <property type="project" value="InterPro"/>
</dbReference>
<dbReference type="InterPro" id="IPR037066">
    <property type="entry name" value="Plug_dom_sf"/>
</dbReference>
<evidence type="ECO:0000256" key="15">
    <source>
        <dbReference type="PROSITE-ProRule" id="PRU10144"/>
    </source>
</evidence>
<dbReference type="Proteomes" id="UP000185578">
    <property type="component" value="Unassembled WGS sequence"/>
</dbReference>
<dbReference type="GO" id="GO:0015344">
    <property type="term" value="F:siderophore uptake transmembrane transporter activity"/>
    <property type="evidence" value="ECO:0007669"/>
    <property type="project" value="TreeGrafter"/>
</dbReference>
<dbReference type="Gene3D" id="3.55.50.30">
    <property type="match status" value="1"/>
</dbReference>
<evidence type="ECO:0000256" key="11">
    <source>
        <dbReference type="ARBA" id="ARBA00023136"/>
    </source>
</evidence>
<dbReference type="SMART" id="SM00965">
    <property type="entry name" value="STN"/>
    <property type="match status" value="1"/>
</dbReference>
<protein>
    <submittedName>
        <fullName evidence="20">TonB-dependent receptor</fullName>
    </submittedName>
</protein>
<evidence type="ECO:0000256" key="1">
    <source>
        <dbReference type="ARBA" id="ARBA00004571"/>
    </source>
</evidence>
<dbReference type="GO" id="GO:0038023">
    <property type="term" value="F:signaling receptor activity"/>
    <property type="evidence" value="ECO:0007669"/>
    <property type="project" value="InterPro"/>
</dbReference>
<evidence type="ECO:0000256" key="10">
    <source>
        <dbReference type="ARBA" id="ARBA00023077"/>
    </source>
</evidence>
<dbReference type="InterPro" id="IPR012910">
    <property type="entry name" value="Plug_dom"/>
</dbReference>
<dbReference type="Pfam" id="PF00593">
    <property type="entry name" value="TonB_dep_Rec_b-barrel"/>
    <property type="match status" value="1"/>
</dbReference>
<evidence type="ECO:0000256" key="8">
    <source>
        <dbReference type="ARBA" id="ARBA00023004"/>
    </source>
</evidence>